<gene>
    <name evidence="14" type="ORF">HOLleu_10637</name>
</gene>
<organism evidence="14 15">
    <name type="scientific">Holothuria leucospilota</name>
    <name type="common">Black long sea cucumber</name>
    <name type="synonym">Mertensiothuria leucospilota</name>
    <dbReference type="NCBI Taxonomy" id="206669"/>
    <lineage>
        <taxon>Eukaryota</taxon>
        <taxon>Metazoa</taxon>
        <taxon>Echinodermata</taxon>
        <taxon>Eleutherozoa</taxon>
        <taxon>Echinozoa</taxon>
        <taxon>Holothuroidea</taxon>
        <taxon>Aspidochirotacea</taxon>
        <taxon>Aspidochirotida</taxon>
        <taxon>Holothuriidae</taxon>
        <taxon>Holothuria</taxon>
    </lineage>
</organism>
<sequence>MKAVESILSLYTTIIGNFVFSIENDKKYDKFWKSLDIWILKPHVLDRRILSSIVLEKRTFKHNHVDENLLCRNGFIHEYVLATETENLYGDTIEESQGNVTVITRKILPRQSDRMQPYHEIVVKDFSRLEVFFIRLSSVSGHTHLPDDVNQLWAYKVSCNAEKQVLTVSVSKLYSEEHPVSCLPELTPPTKEWLSGTLLPKLVKWMGEVDPTMPIVVKDSLISMERYSIIHGSLKARYAEKIIGMWTETTDPQKFVYEDISIAAYLIVLWEEERERLGLKTKQSFVDLGCGNGLLVHILNSEGVSFTGSVDLRKRKIWDFYENTNLEEQTITPGSGESFKDYDWLIGNHSDELTPWIPVMAFRSSENTRYFVLPCCFHDFDKKFVKREAKETQYRSYLNFIREVGEKCGFKVEEDHLRIPSTKRICQVGFTRTDCSHLRASIDNELQRYINERCLLSHLNLCDDESTTILRSLSSDGGESSEHDPVGWVRSFEPRPREETMRNCSTVSKDLKEEIVGIIFRYILSEDKKNAISLDECDGHERKKQRTWEKGGKLSITEAAGLVDSKTLKKLKSEYGGLKTLLKNYHQIFELSGDSIKIRDWSDPSSRESKSGSSKNRKRDGSKKGEKLKTKPCWFFSNHPDGCPLTKDECTYAHGVDDLRTLQSQVESITLGKSPIRGRQLSSVIVAQTSISIITQLQV</sequence>
<evidence type="ECO:0000256" key="8">
    <source>
        <dbReference type="ARBA" id="ARBA00022694"/>
    </source>
</evidence>
<dbReference type="PANTHER" id="PTHR21210">
    <property type="entry name" value="TRNA (URACIL-O(2)-)-METHYLTRANSFERASE-RELATED"/>
    <property type="match status" value="1"/>
</dbReference>
<comment type="catalytic activity">
    <reaction evidence="9 11">
        <text>uridine(44) in tRNA(Ser) + S-adenosyl-L-methionine = 2'-O-methyluridine(44) in tRNA(Ser) + S-adenosyl-L-homocysteine + H(+)</text>
        <dbReference type="Rhea" id="RHEA:43100"/>
        <dbReference type="Rhea" id="RHEA-COMP:10339"/>
        <dbReference type="Rhea" id="RHEA-COMP:10340"/>
        <dbReference type="ChEBI" id="CHEBI:15378"/>
        <dbReference type="ChEBI" id="CHEBI:57856"/>
        <dbReference type="ChEBI" id="CHEBI:59789"/>
        <dbReference type="ChEBI" id="CHEBI:65315"/>
        <dbReference type="ChEBI" id="CHEBI:74478"/>
        <dbReference type="EC" id="2.1.1.211"/>
    </reaction>
</comment>
<dbReference type="InterPro" id="IPR029063">
    <property type="entry name" value="SAM-dependent_MTases_sf"/>
</dbReference>
<keyword evidence="10" id="KW-0479">Metal-binding</keyword>
<keyword evidence="8 11" id="KW-0819">tRNA processing</keyword>
<keyword evidence="15" id="KW-1185">Reference proteome</keyword>
<proteinExistence type="inferred from homology"/>
<keyword evidence="7 11" id="KW-0949">S-adenosyl-L-methionine</keyword>
<comment type="similarity">
    <text evidence="3 11">Belongs to the TRM44 family.</text>
</comment>
<dbReference type="GO" id="GO:0008270">
    <property type="term" value="F:zinc ion binding"/>
    <property type="evidence" value="ECO:0007669"/>
    <property type="project" value="UniProtKB-KW"/>
</dbReference>
<evidence type="ECO:0000256" key="3">
    <source>
        <dbReference type="ARBA" id="ARBA00009056"/>
    </source>
</evidence>
<dbReference type="InterPro" id="IPR011671">
    <property type="entry name" value="tRNA_uracil_MeTrfase"/>
</dbReference>
<evidence type="ECO:0000256" key="5">
    <source>
        <dbReference type="ARBA" id="ARBA00022603"/>
    </source>
</evidence>
<dbReference type="EMBL" id="JAIZAY010000004">
    <property type="protein sequence ID" value="KAJ8043519.1"/>
    <property type="molecule type" value="Genomic_DNA"/>
</dbReference>
<dbReference type="SUPFAM" id="SSF53335">
    <property type="entry name" value="S-adenosyl-L-methionine-dependent methyltransferases"/>
    <property type="match status" value="1"/>
</dbReference>
<reference evidence="14" key="1">
    <citation type="submission" date="2021-10" db="EMBL/GenBank/DDBJ databases">
        <title>Tropical sea cucumber genome reveals ecological adaptation and Cuvierian tubules defense mechanism.</title>
        <authorList>
            <person name="Chen T."/>
        </authorList>
    </citation>
    <scope>NUCLEOTIDE SEQUENCE</scope>
    <source>
        <strain evidence="14">Nanhai2018</strain>
        <tissue evidence="14">Muscle</tissue>
    </source>
</reference>
<evidence type="ECO:0000256" key="12">
    <source>
        <dbReference type="SAM" id="MobiDB-lite"/>
    </source>
</evidence>
<dbReference type="PANTHER" id="PTHR21210:SF0">
    <property type="entry name" value="TRNA (URACIL-O(2)-)-METHYLTRANSFERASE-RELATED"/>
    <property type="match status" value="1"/>
</dbReference>
<comment type="function">
    <text evidence="1">Probable adenosyl-L-methionine (AdoMet)-dependent tRNA (uracil-O(2)-)-methyltransferase.</text>
</comment>
<feature type="compositionally biased region" description="Basic and acidic residues" evidence="12">
    <location>
        <begin position="600"/>
        <end position="610"/>
    </location>
</feature>
<comment type="subcellular location">
    <subcellularLocation>
        <location evidence="2 11">Cytoplasm</location>
    </subcellularLocation>
</comment>
<dbReference type="GO" id="GO:0005737">
    <property type="term" value="C:cytoplasm"/>
    <property type="evidence" value="ECO:0007669"/>
    <property type="project" value="UniProtKB-SubCell"/>
</dbReference>
<evidence type="ECO:0000256" key="10">
    <source>
        <dbReference type="PROSITE-ProRule" id="PRU00723"/>
    </source>
</evidence>
<comment type="function">
    <text evidence="11">Adenosyl-L-methionine (AdoMet)-dependent tRNA (uracil-O(2)-)-methyltransferase.</text>
</comment>
<feature type="zinc finger region" description="C3H1-type" evidence="10">
    <location>
        <begin position="627"/>
        <end position="657"/>
    </location>
</feature>
<dbReference type="GO" id="GO:0030488">
    <property type="term" value="P:tRNA methylation"/>
    <property type="evidence" value="ECO:0007669"/>
    <property type="project" value="UniProtKB-UniRule"/>
</dbReference>
<dbReference type="EC" id="2.1.1.211" evidence="11"/>
<dbReference type="Proteomes" id="UP001152320">
    <property type="component" value="Chromosome 4"/>
</dbReference>
<evidence type="ECO:0000256" key="11">
    <source>
        <dbReference type="RuleBase" id="RU368004"/>
    </source>
</evidence>
<evidence type="ECO:0000256" key="1">
    <source>
        <dbReference type="ARBA" id="ARBA00002778"/>
    </source>
</evidence>
<feature type="domain" description="C3H1-type" evidence="13">
    <location>
        <begin position="627"/>
        <end position="657"/>
    </location>
</feature>
<evidence type="ECO:0000259" key="13">
    <source>
        <dbReference type="PROSITE" id="PS50103"/>
    </source>
</evidence>
<evidence type="ECO:0000256" key="7">
    <source>
        <dbReference type="ARBA" id="ARBA00022691"/>
    </source>
</evidence>
<dbReference type="PROSITE" id="PS50103">
    <property type="entry name" value="ZF_C3H1"/>
    <property type="match status" value="1"/>
</dbReference>
<evidence type="ECO:0000256" key="9">
    <source>
        <dbReference type="ARBA" id="ARBA00047957"/>
    </source>
</evidence>
<dbReference type="Pfam" id="PF07757">
    <property type="entry name" value="AdoMet_MTase"/>
    <property type="match status" value="1"/>
</dbReference>
<dbReference type="AlphaFoldDB" id="A0A9Q1CFF7"/>
<dbReference type="OrthoDB" id="10047021at2759"/>
<name>A0A9Q1CFF7_HOLLE</name>
<accession>A0A9Q1CFF7</accession>
<keyword evidence="10" id="KW-0862">Zinc</keyword>
<dbReference type="InterPro" id="IPR000571">
    <property type="entry name" value="Znf_CCCH"/>
</dbReference>
<comment type="caution">
    <text evidence="14">The sequence shown here is derived from an EMBL/GenBank/DDBJ whole genome shotgun (WGS) entry which is preliminary data.</text>
</comment>
<protein>
    <recommendedName>
        <fullName evidence="11">tRNA (uracil-O(2)-)-methyltransferase</fullName>
        <ecNumber evidence="11">2.1.1.211</ecNumber>
    </recommendedName>
</protein>
<evidence type="ECO:0000313" key="15">
    <source>
        <dbReference type="Proteomes" id="UP001152320"/>
    </source>
</evidence>
<evidence type="ECO:0000256" key="4">
    <source>
        <dbReference type="ARBA" id="ARBA00022490"/>
    </source>
</evidence>
<feature type="region of interest" description="Disordered" evidence="12">
    <location>
        <begin position="600"/>
        <end position="626"/>
    </location>
</feature>
<keyword evidence="5 11" id="KW-0489">Methyltransferase</keyword>
<dbReference type="GO" id="GO:0141101">
    <property type="term" value="F:tRNA(Ser) (uridine(44)-2'-O-)-methyltransferase activity"/>
    <property type="evidence" value="ECO:0007669"/>
    <property type="project" value="UniProtKB-EC"/>
</dbReference>
<keyword evidence="6 11" id="KW-0808">Transferase</keyword>
<keyword evidence="4 11" id="KW-0963">Cytoplasm</keyword>
<evidence type="ECO:0000256" key="2">
    <source>
        <dbReference type="ARBA" id="ARBA00004496"/>
    </source>
</evidence>
<evidence type="ECO:0000313" key="14">
    <source>
        <dbReference type="EMBL" id="KAJ8043519.1"/>
    </source>
</evidence>
<evidence type="ECO:0000256" key="6">
    <source>
        <dbReference type="ARBA" id="ARBA00022679"/>
    </source>
</evidence>
<keyword evidence="10" id="KW-0863">Zinc-finger</keyword>